<accession>A0A5C8NZZ8</accession>
<dbReference type="InterPro" id="IPR006143">
    <property type="entry name" value="RND_pump_MFP"/>
</dbReference>
<evidence type="ECO:0000256" key="1">
    <source>
        <dbReference type="ARBA" id="ARBA00009477"/>
    </source>
</evidence>
<keyword evidence="5" id="KW-1185">Reference proteome</keyword>
<organism evidence="4 5">
    <name type="scientific">Cerasibacillus terrae</name>
    <dbReference type="NCBI Taxonomy" id="2498845"/>
    <lineage>
        <taxon>Bacteria</taxon>
        <taxon>Bacillati</taxon>
        <taxon>Bacillota</taxon>
        <taxon>Bacilli</taxon>
        <taxon>Bacillales</taxon>
        <taxon>Bacillaceae</taxon>
        <taxon>Cerasibacillus</taxon>
    </lineage>
</organism>
<dbReference type="SUPFAM" id="SSF51230">
    <property type="entry name" value="Single hybrid motif"/>
    <property type="match status" value="1"/>
</dbReference>
<sequence length="289" mass="31734">MKKVIYSLLAFVVIFTLAACSGEEEKTGDDKEEDRTILVEVQEVTKKDLTVKNTVYGRTQPKSSAPIVLEMPGEIDSIEREEGEEVKKNDKLFVVKTPAGNQTIRASKDGRFINFSASEGEMLPAEEPVAYIADVDTLKVHFSVTGQYQALFKKDDTLDVYYDDEKGKLSITSIGTVPDDTGLYPVEGTIENEEDEILAGEVVKAIVPMKRVKDAIQVPTSAIVEEGGETFVYIAKDDKAKKVTVDIEETQSDQTAIKGKIKKGDQVIVNGQLTLMDGSKINVVEESGE</sequence>
<feature type="domain" description="YknX-like C-terminal permuted SH3-like" evidence="3">
    <location>
        <begin position="215"/>
        <end position="283"/>
    </location>
</feature>
<evidence type="ECO:0000313" key="4">
    <source>
        <dbReference type="EMBL" id="TXL66657.1"/>
    </source>
</evidence>
<gene>
    <name evidence="4" type="ORF">FHP05_04545</name>
</gene>
<comment type="similarity">
    <text evidence="1">Belongs to the membrane fusion protein (MFP) (TC 8.A.1) family.</text>
</comment>
<dbReference type="RefSeq" id="WP_147666056.1">
    <property type="nucleotide sequence ID" value="NZ_VDUW01000002.1"/>
</dbReference>
<protein>
    <submittedName>
        <fullName evidence="4">Efflux RND transporter periplasmic adaptor subunit</fullName>
    </submittedName>
</protein>
<feature type="chain" id="PRO_5039451355" evidence="2">
    <location>
        <begin position="22"/>
        <end position="289"/>
    </location>
</feature>
<evidence type="ECO:0000259" key="3">
    <source>
        <dbReference type="Pfam" id="PF25989"/>
    </source>
</evidence>
<comment type="caution">
    <text evidence="4">The sequence shown here is derived from an EMBL/GenBank/DDBJ whole genome shotgun (WGS) entry which is preliminary data.</text>
</comment>
<evidence type="ECO:0000256" key="2">
    <source>
        <dbReference type="SAM" id="SignalP"/>
    </source>
</evidence>
<dbReference type="GO" id="GO:0015562">
    <property type="term" value="F:efflux transmembrane transporter activity"/>
    <property type="evidence" value="ECO:0007669"/>
    <property type="project" value="TreeGrafter"/>
</dbReference>
<dbReference type="EMBL" id="VDUW01000002">
    <property type="protein sequence ID" value="TXL66657.1"/>
    <property type="molecule type" value="Genomic_DNA"/>
</dbReference>
<dbReference type="Proteomes" id="UP000321574">
    <property type="component" value="Unassembled WGS sequence"/>
</dbReference>
<dbReference type="AlphaFoldDB" id="A0A5C8NZZ8"/>
<dbReference type="PANTHER" id="PTHR30469">
    <property type="entry name" value="MULTIDRUG RESISTANCE PROTEIN MDTA"/>
    <property type="match status" value="1"/>
</dbReference>
<dbReference type="NCBIfam" id="TIGR01730">
    <property type="entry name" value="RND_mfp"/>
    <property type="match status" value="1"/>
</dbReference>
<dbReference type="InterPro" id="IPR058637">
    <property type="entry name" value="YknX-like_C"/>
</dbReference>
<proteinExistence type="inferred from homology"/>
<reference evidence="4 5" key="1">
    <citation type="submission" date="2019-06" db="EMBL/GenBank/DDBJ databases">
        <title>Cerasibacillus sp. nov., isolated from maize field.</title>
        <authorList>
            <person name="Lin S.-Y."/>
            <person name="Tsai C.-F."/>
            <person name="Young C.-C."/>
        </authorList>
    </citation>
    <scope>NUCLEOTIDE SEQUENCE [LARGE SCALE GENOMIC DNA]</scope>
    <source>
        <strain evidence="4 5">CC-CFT480</strain>
    </source>
</reference>
<dbReference type="OrthoDB" id="2456449at2"/>
<dbReference type="Pfam" id="PF25989">
    <property type="entry name" value="YknX_C"/>
    <property type="match status" value="1"/>
</dbReference>
<dbReference type="InterPro" id="IPR011053">
    <property type="entry name" value="Single_hybrid_motif"/>
</dbReference>
<dbReference type="GO" id="GO:1990281">
    <property type="term" value="C:efflux pump complex"/>
    <property type="evidence" value="ECO:0007669"/>
    <property type="project" value="TreeGrafter"/>
</dbReference>
<dbReference type="PROSITE" id="PS51257">
    <property type="entry name" value="PROKAR_LIPOPROTEIN"/>
    <property type="match status" value="1"/>
</dbReference>
<feature type="signal peptide" evidence="2">
    <location>
        <begin position="1"/>
        <end position="21"/>
    </location>
</feature>
<dbReference type="Gene3D" id="2.40.420.20">
    <property type="match status" value="1"/>
</dbReference>
<evidence type="ECO:0000313" key="5">
    <source>
        <dbReference type="Proteomes" id="UP000321574"/>
    </source>
</evidence>
<name>A0A5C8NZZ8_9BACI</name>
<dbReference type="Gene3D" id="2.40.50.100">
    <property type="match status" value="1"/>
</dbReference>
<keyword evidence="2" id="KW-0732">Signal</keyword>